<feature type="domain" description="Myb-like" evidence="3">
    <location>
        <begin position="9"/>
        <end position="42"/>
    </location>
</feature>
<dbReference type="Proteomes" id="UP000593562">
    <property type="component" value="Unassembled WGS sequence"/>
</dbReference>
<dbReference type="PROSITE" id="PS51294">
    <property type="entry name" value="HTH_MYB"/>
    <property type="match status" value="1"/>
</dbReference>
<evidence type="ECO:0000259" key="3">
    <source>
        <dbReference type="PROSITE" id="PS50090"/>
    </source>
</evidence>
<sequence length="160" mass="18235">MAYHTAMHEENLRKGPWLEEEDERLITYVTLLGERRWDSLARSSEKFPKQGNLFEKGEDGTYELNAEDGSESITEVSTGTRFSDSHSLPNYAVASSSPYEIRLSEWIMGMPDDQSEVQHHSYSDNSLDCSASFSYSAWNSEERDVSTAWDCSGNLWNIES</sequence>
<evidence type="ECO:0000313" key="5">
    <source>
        <dbReference type="EMBL" id="KAF5750431.1"/>
    </source>
</evidence>
<feature type="domain" description="HTH myb-type" evidence="4">
    <location>
        <begin position="9"/>
        <end position="42"/>
    </location>
</feature>
<evidence type="ECO:0000313" key="6">
    <source>
        <dbReference type="Proteomes" id="UP000593562"/>
    </source>
</evidence>
<comment type="caution">
    <text evidence="5">The sequence shown here is derived from an EMBL/GenBank/DDBJ whole genome shotgun (WGS) entry which is preliminary data.</text>
</comment>
<evidence type="ECO:0000256" key="1">
    <source>
        <dbReference type="ARBA" id="ARBA00004123"/>
    </source>
</evidence>
<proteinExistence type="predicted"/>
<dbReference type="PROSITE" id="PS50090">
    <property type="entry name" value="MYB_LIKE"/>
    <property type="match status" value="1"/>
</dbReference>
<dbReference type="SUPFAM" id="SSF46689">
    <property type="entry name" value="Homeodomain-like"/>
    <property type="match status" value="1"/>
</dbReference>
<dbReference type="AlphaFoldDB" id="A0A7J7DVV0"/>
<name>A0A7J7DVV0_TRIWF</name>
<dbReference type="InterPro" id="IPR009057">
    <property type="entry name" value="Homeodomain-like_sf"/>
</dbReference>
<dbReference type="InterPro" id="IPR017930">
    <property type="entry name" value="Myb_dom"/>
</dbReference>
<keyword evidence="6" id="KW-1185">Reference proteome</keyword>
<protein>
    <submittedName>
        <fullName evidence="5">Uncharacterized protein</fullName>
    </submittedName>
</protein>
<dbReference type="GO" id="GO:0005634">
    <property type="term" value="C:nucleus"/>
    <property type="evidence" value="ECO:0007669"/>
    <property type="project" value="UniProtKB-SubCell"/>
</dbReference>
<dbReference type="EMBL" id="JAAARO010000003">
    <property type="protein sequence ID" value="KAF5750431.1"/>
    <property type="molecule type" value="Genomic_DNA"/>
</dbReference>
<evidence type="ECO:0000256" key="2">
    <source>
        <dbReference type="ARBA" id="ARBA00023242"/>
    </source>
</evidence>
<reference evidence="5 6" key="1">
    <citation type="journal article" date="2020" name="Nat. Commun.">
        <title>Genome of Tripterygium wilfordii and identification of cytochrome P450 involved in triptolide biosynthesis.</title>
        <authorList>
            <person name="Tu L."/>
            <person name="Su P."/>
            <person name="Zhang Z."/>
            <person name="Gao L."/>
            <person name="Wang J."/>
            <person name="Hu T."/>
            <person name="Zhou J."/>
            <person name="Zhang Y."/>
            <person name="Zhao Y."/>
            <person name="Liu Y."/>
            <person name="Song Y."/>
            <person name="Tong Y."/>
            <person name="Lu Y."/>
            <person name="Yang J."/>
            <person name="Xu C."/>
            <person name="Jia M."/>
            <person name="Peters R.J."/>
            <person name="Huang L."/>
            <person name="Gao W."/>
        </authorList>
    </citation>
    <scope>NUCLEOTIDE SEQUENCE [LARGE SCALE GENOMIC DNA]</scope>
    <source>
        <strain evidence="6">cv. XIE 37</strain>
        <tissue evidence="5">Leaf</tissue>
    </source>
</reference>
<organism evidence="5 6">
    <name type="scientific">Tripterygium wilfordii</name>
    <name type="common">Thunder God vine</name>
    <dbReference type="NCBI Taxonomy" id="458696"/>
    <lineage>
        <taxon>Eukaryota</taxon>
        <taxon>Viridiplantae</taxon>
        <taxon>Streptophyta</taxon>
        <taxon>Embryophyta</taxon>
        <taxon>Tracheophyta</taxon>
        <taxon>Spermatophyta</taxon>
        <taxon>Magnoliopsida</taxon>
        <taxon>eudicotyledons</taxon>
        <taxon>Gunneridae</taxon>
        <taxon>Pentapetalae</taxon>
        <taxon>rosids</taxon>
        <taxon>fabids</taxon>
        <taxon>Celastrales</taxon>
        <taxon>Celastraceae</taxon>
        <taxon>Tripterygium</taxon>
    </lineage>
</organism>
<comment type="subcellular location">
    <subcellularLocation>
        <location evidence="1">Nucleus</location>
    </subcellularLocation>
</comment>
<dbReference type="Gene3D" id="1.10.10.60">
    <property type="entry name" value="Homeodomain-like"/>
    <property type="match status" value="1"/>
</dbReference>
<dbReference type="CDD" id="cd00167">
    <property type="entry name" value="SANT"/>
    <property type="match status" value="1"/>
</dbReference>
<dbReference type="Pfam" id="PF00249">
    <property type="entry name" value="Myb_DNA-binding"/>
    <property type="match status" value="1"/>
</dbReference>
<accession>A0A7J7DVV0</accession>
<keyword evidence="2" id="KW-0539">Nucleus</keyword>
<dbReference type="InParanoid" id="A0A7J7DVV0"/>
<gene>
    <name evidence="5" type="ORF">HS088_TW03G00767</name>
</gene>
<dbReference type="InterPro" id="IPR001005">
    <property type="entry name" value="SANT/Myb"/>
</dbReference>
<evidence type="ECO:0000259" key="4">
    <source>
        <dbReference type="PROSITE" id="PS51294"/>
    </source>
</evidence>